<accession>A0A7W8X2J3</accession>
<comment type="caution">
    <text evidence="2">The sequence shown here is derived from an EMBL/GenBank/DDBJ whole genome shotgun (WGS) entry which is preliminary data.</text>
</comment>
<dbReference type="EMBL" id="JACHDR010000002">
    <property type="protein sequence ID" value="MBB5513964.1"/>
    <property type="molecule type" value="Genomic_DNA"/>
</dbReference>
<name>A0A7W8X2J3_9MICC</name>
<dbReference type="Gene3D" id="3.40.30.10">
    <property type="entry name" value="Glutaredoxin"/>
    <property type="match status" value="1"/>
</dbReference>
<reference evidence="2 3" key="1">
    <citation type="submission" date="2020-08" db="EMBL/GenBank/DDBJ databases">
        <title>Sequencing the genomes of 1000 actinobacteria strains.</title>
        <authorList>
            <person name="Klenk H.-P."/>
        </authorList>
    </citation>
    <scope>NUCLEOTIDE SEQUENCE [LARGE SCALE GENOMIC DNA]</scope>
    <source>
        <strain evidence="2 3">DSM 105783</strain>
    </source>
</reference>
<dbReference type="CDD" id="cd02976">
    <property type="entry name" value="NrdH"/>
    <property type="match status" value="1"/>
</dbReference>
<evidence type="ECO:0000259" key="1">
    <source>
        <dbReference type="Pfam" id="PF00462"/>
    </source>
</evidence>
<protein>
    <submittedName>
        <fullName evidence="2">Glutaredoxin-like protein NrdH</fullName>
    </submittedName>
</protein>
<dbReference type="PROSITE" id="PS51354">
    <property type="entry name" value="GLUTAREDOXIN_2"/>
    <property type="match status" value="1"/>
</dbReference>
<evidence type="ECO:0000313" key="3">
    <source>
        <dbReference type="Proteomes" id="UP000580797"/>
    </source>
</evidence>
<evidence type="ECO:0000313" key="2">
    <source>
        <dbReference type="EMBL" id="MBB5513964.1"/>
    </source>
</evidence>
<gene>
    <name evidence="2" type="ORF">HD598_002711</name>
</gene>
<dbReference type="AlphaFoldDB" id="A0A7W8X2J3"/>
<dbReference type="RefSeq" id="WP_183666947.1">
    <property type="nucleotide sequence ID" value="NZ_BAAARH010000011.1"/>
</dbReference>
<dbReference type="Pfam" id="PF00462">
    <property type="entry name" value="Glutaredoxin"/>
    <property type="match status" value="1"/>
</dbReference>
<sequence>MKVTIYTTGPACIRCTMTKKILTKNNIEYTEIDIRTNPNARDYITEELGYSEAPVCIIEDGTNQNHWSGFRPDLIEKL</sequence>
<dbReference type="Proteomes" id="UP000580797">
    <property type="component" value="Unassembled WGS sequence"/>
</dbReference>
<dbReference type="InterPro" id="IPR036249">
    <property type="entry name" value="Thioredoxin-like_sf"/>
</dbReference>
<organism evidence="2 3">
    <name type="scientific">Neomicrococcus aestuarii</name>
    <dbReference type="NCBI Taxonomy" id="556325"/>
    <lineage>
        <taxon>Bacteria</taxon>
        <taxon>Bacillati</taxon>
        <taxon>Actinomycetota</taxon>
        <taxon>Actinomycetes</taxon>
        <taxon>Micrococcales</taxon>
        <taxon>Micrococcaceae</taxon>
        <taxon>Neomicrococcus</taxon>
    </lineage>
</organism>
<proteinExistence type="predicted"/>
<feature type="domain" description="Glutaredoxin" evidence="1">
    <location>
        <begin position="3"/>
        <end position="59"/>
    </location>
</feature>
<dbReference type="SUPFAM" id="SSF52833">
    <property type="entry name" value="Thioredoxin-like"/>
    <property type="match status" value="1"/>
</dbReference>
<dbReference type="InterPro" id="IPR002109">
    <property type="entry name" value="Glutaredoxin"/>
</dbReference>